<name>G9N1V1_HYPVG</name>
<reference evidence="3 4" key="1">
    <citation type="journal article" date="2011" name="Genome Biol.">
        <title>Comparative genome sequence analysis underscores mycoparasitism as the ancestral life style of Trichoderma.</title>
        <authorList>
            <person name="Kubicek C.P."/>
            <person name="Herrera-Estrella A."/>
            <person name="Seidl-Seiboth V."/>
            <person name="Martinez D.A."/>
            <person name="Druzhinina I.S."/>
            <person name="Thon M."/>
            <person name="Zeilinger S."/>
            <person name="Casas-Flores S."/>
            <person name="Horwitz B.A."/>
            <person name="Mukherjee P.K."/>
            <person name="Mukherjee M."/>
            <person name="Kredics L."/>
            <person name="Alcaraz L.D."/>
            <person name="Aerts A."/>
            <person name="Antal Z."/>
            <person name="Atanasova L."/>
            <person name="Cervantes-Badillo M.G."/>
            <person name="Challacombe J."/>
            <person name="Chertkov O."/>
            <person name="McCluskey K."/>
            <person name="Coulpier F."/>
            <person name="Deshpande N."/>
            <person name="von Doehren H."/>
            <person name="Ebbole D.J."/>
            <person name="Esquivel-Naranjo E.U."/>
            <person name="Fekete E."/>
            <person name="Flipphi M."/>
            <person name="Glaser F."/>
            <person name="Gomez-Rodriguez E.Y."/>
            <person name="Gruber S."/>
            <person name="Han C."/>
            <person name="Henrissat B."/>
            <person name="Hermosa R."/>
            <person name="Hernandez-Onate M."/>
            <person name="Karaffa L."/>
            <person name="Kosti I."/>
            <person name="Le Crom S."/>
            <person name="Lindquist E."/>
            <person name="Lucas S."/>
            <person name="Luebeck M."/>
            <person name="Luebeck P.S."/>
            <person name="Margeot A."/>
            <person name="Metz B."/>
            <person name="Misra M."/>
            <person name="Nevalainen H."/>
            <person name="Omann M."/>
            <person name="Packer N."/>
            <person name="Perrone G."/>
            <person name="Uresti-Rivera E.E."/>
            <person name="Salamov A."/>
            <person name="Schmoll M."/>
            <person name="Seiboth B."/>
            <person name="Shapiro H."/>
            <person name="Sukno S."/>
            <person name="Tamayo-Ramos J.A."/>
            <person name="Tisch D."/>
            <person name="Wiest A."/>
            <person name="Wilkinson H.H."/>
            <person name="Zhang M."/>
            <person name="Coutinho P.M."/>
            <person name="Kenerley C.M."/>
            <person name="Monte E."/>
            <person name="Baker S.E."/>
            <person name="Grigoriev I.V."/>
        </authorList>
    </citation>
    <scope>NUCLEOTIDE SEQUENCE [LARGE SCALE GENOMIC DNA]</scope>
    <source>
        <strain evidence="4">Gv29-8 / FGSC 10586</strain>
    </source>
</reference>
<evidence type="ECO:0008006" key="5">
    <source>
        <dbReference type="Google" id="ProtNLM"/>
    </source>
</evidence>
<dbReference type="GeneID" id="25797276"/>
<feature type="transmembrane region" description="Helical" evidence="2">
    <location>
        <begin position="141"/>
        <end position="162"/>
    </location>
</feature>
<dbReference type="OMA" id="RWILLIR"/>
<dbReference type="VEuPathDB" id="FungiDB:TRIVIDRAFT_69763"/>
<keyword evidence="2" id="KW-0472">Membrane</keyword>
<proteinExistence type="predicted"/>
<dbReference type="Proteomes" id="UP000007115">
    <property type="component" value="Unassembled WGS sequence"/>
</dbReference>
<dbReference type="HOGENOM" id="CLU_811486_0_0_1"/>
<dbReference type="eggNOG" id="ENOG502SPG3">
    <property type="taxonomic scope" value="Eukaryota"/>
</dbReference>
<evidence type="ECO:0000313" key="4">
    <source>
        <dbReference type="Proteomes" id="UP000007115"/>
    </source>
</evidence>
<dbReference type="EMBL" id="ABDF02000084">
    <property type="protein sequence ID" value="EHK19068.1"/>
    <property type="molecule type" value="Genomic_DNA"/>
</dbReference>
<evidence type="ECO:0000256" key="2">
    <source>
        <dbReference type="SAM" id="Phobius"/>
    </source>
</evidence>
<dbReference type="InParanoid" id="G9N1V1"/>
<feature type="transmembrane region" description="Helical" evidence="2">
    <location>
        <begin position="218"/>
        <end position="241"/>
    </location>
</feature>
<feature type="transmembrane region" description="Helical" evidence="2">
    <location>
        <begin position="76"/>
        <end position="100"/>
    </location>
</feature>
<feature type="transmembrane region" description="Helical" evidence="2">
    <location>
        <begin position="112"/>
        <end position="134"/>
    </location>
</feature>
<dbReference type="AlphaFoldDB" id="G9N1V1"/>
<evidence type="ECO:0000313" key="3">
    <source>
        <dbReference type="EMBL" id="EHK19068.1"/>
    </source>
</evidence>
<sequence length="342" mass="38073">MPFFGNFPGRSSISKLPPFAKPTSPIPLYSKHLPLKTVNSTRPKLSLETLSSFKMSSGKMSSGKKTRWMPNDIRGILHHIVIILPLFILLPIIGFMGTFVSQLNAASSPVPSLLNATFAFACLASVYVFIRWILLIRNKKIWVCFYFFPDLCFFGVFLLLTILPHKPMAAMKCTSLPKHGGNTANFIHSFYANAGQATGDNFEWLVDPSQELCRQIQAIWGLSWAAFFWFSVYMIVDWIYVSRGEGSANALRSARSLGTMAMATAQHQDWRPLYDGDENLGGNIPVQISNGCYPNLPRPPAAAKKTKRRVRQQAEEIPPLPPLPAFVAQTADSSLIFPQVTS</sequence>
<keyword evidence="2" id="KW-0812">Transmembrane</keyword>
<evidence type="ECO:0000256" key="1">
    <source>
        <dbReference type="SAM" id="MobiDB-lite"/>
    </source>
</evidence>
<comment type="caution">
    <text evidence="3">The sequence shown here is derived from an EMBL/GenBank/DDBJ whole genome shotgun (WGS) entry which is preliminary data.</text>
</comment>
<gene>
    <name evidence="3" type="ORF">TRIVIDRAFT_69763</name>
</gene>
<dbReference type="OrthoDB" id="5366688at2759"/>
<organism evidence="3 4">
    <name type="scientific">Hypocrea virens (strain Gv29-8 / FGSC 10586)</name>
    <name type="common">Gliocladium virens</name>
    <name type="synonym">Trichoderma virens</name>
    <dbReference type="NCBI Taxonomy" id="413071"/>
    <lineage>
        <taxon>Eukaryota</taxon>
        <taxon>Fungi</taxon>
        <taxon>Dikarya</taxon>
        <taxon>Ascomycota</taxon>
        <taxon>Pezizomycotina</taxon>
        <taxon>Sordariomycetes</taxon>
        <taxon>Hypocreomycetidae</taxon>
        <taxon>Hypocreales</taxon>
        <taxon>Hypocreaceae</taxon>
        <taxon>Trichoderma</taxon>
    </lineage>
</organism>
<protein>
    <recommendedName>
        <fullName evidence="5">MARVEL domain-containing protein</fullName>
    </recommendedName>
</protein>
<keyword evidence="2" id="KW-1133">Transmembrane helix</keyword>
<feature type="region of interest" description="Disordered" evidence="1">
    <location>
        <begin position="297"/>
        <end position="316"/>
    </location>
</feature>
<dbReference type="RefSeq" id="XP_013953275.1">
    <property type="nucleotide sequence ID" value="XM_014097800.1"/>
</dbReference>
<keyword evidence="4" id="KW-1185">Reference proteome</keyword>
<accession>G9N1V1</accession>